<evidence type="ECO:0000313" key="5">
    <source>
        <dbReference type="EMBL" id="RDU64530.1"/>
    </source>
</evidence>
<dbReference type="GO" id="GO:0005829">
    <property type="term" value="C:cytosol"/>
    <property type="evidence" value="ECO:0007669"/>
    <property type="project" value="TreeGrafter"/>
</dbReference>
<dbReference type="InterPro" id="IPR035570">
    <property type="entry name" value="UPF0234_N"/>
</dbReference>
<sequence length="167" mass="18998">MAAKEHSFDISAKIEIQEFKNALEQAKKEIENRFDFKEDKAKELNFNEKDKTLIVLATSTNKAKTIKDILDSKLIKRNLSLKVLKEKNTESASGGNTKVTYQLNDVLDDKNTKIINAAIKNEKFKVSTQILGNEIRVKAKDIEELQKVIAHLRKMELEVSLSFGNFA</sequence>
<evidence type="ECO:0000256" key="1">
    <source>
        <dbReference type="ARBA" id="ARBA00022741"/>
    </source>
</evidence>
<dbReference type="GeneID" id="82534994"/>
<dbReference type="Gene3D" id="3.30.70.860">
    <property type="match status" value="1"/>
</dbReference>
<keyword evidence="1 3" id="KW-0547">Nucleotide-binding</keyword>
<proteinExistence type="inferred from homology"/>
<organism evidence="5 6">
    <name type="scientific">Helicobacter ganmani</name>
    <dbReference type="NCBI Taxonomy" id="60246"/>
    <lineage>
        <taxon>Bacteria</taxon>
        <taxon>Pseudomonadati</taxon>
        <taxon>Campylobacterota</taxon>
        <taxon>Epsilonproteobacteria</taxon>
        <taxon>Campylobacterales</taxon>
        <taxon>Helicobacteraceae</taxon>
        <taxon>Helicobacter</taxon>
    </lineage>
</organism>
<dbReference type="NCBIfam" id="NF003819">
    <property type="entry name" value="PRK05412.1"/>
    <property type="match status" value="1"/>
</dbReference>
<evidence type="ECO:0000256" key="2">
    <source>
        <dbReference type="ARBA" id="ARBA00093450"/>
    </source>
</evidence>
<name>A0A3D8IHH8_9HELI</name>
<dbReference type="Gene3D" id="3.30.70.990">
    <property type="entry name" value="YajQ-like, domain 2"/>
    <property type="match status" value="1"/>
</dbReference>
<dbReference type="AlphaFoldDB" id="A0A3D8IHH8"/>
<comment type="function">
    <text evidence="3">Nucleotide-binding protein.</text>
</comment>
<comment type="similarity">
    <text evidence="2 3">Belongs to the YajQ family.</text>
</comment>
<dbReference type="OrthoDB" id="9801447at2"/>
<dbReference type="Pfam" id="PF04461">
    <property type="entry name" value="YajQ"/>
    <property type="match status" value="1"/>
</dbReference>
<keyword evidence="6" id="KW-1185">Reference proteome</keyword>
<evidence type="ECO:0000256" key="4">
    <source>
        <dbReference type="SAM" id="Coils"/>
    </source>
</evidence>
<accession>A0A3D8IHH8</accession>
<keyword evidence="4" id="KW-0175">Coiled coil</keyword>
<dbReference type="PANTHER" id="PTHR30476:SF0">
    <property type="entry name" value="UPF0234 PROTEIN YAJQ"/>
    <property type="match status" value="1"/>
</dbReference>
<dbReference type="EMBL" id="NXLS01000001">
    <property type="protein sequence ID" value="RDU64530.1"/>
    <property type="molecule type" value="Genomic_DNA"/>
</dbReference>
<evidence type="ECO:0000256" key="3">
    <source>
        <dbReference type="HAMAP-Rule" id="MF_00632"/>
    </source>
</evidence>
<dbReference type="GO" id="GO:0000166">
    <property type="term" value="F:nucleotide binding"/>
    <property type="evidence" value="ECO:0007669"/>
    <property type="project" value="UniProtKB-UniRule"/>
</dbReference>
<dbReference type="Proteomes" id="UP000256650">
    <property type="component" value="Unassembled WGS sequence"/>
</dbReference>
<dbReference type="InterPro" id="IPR036183">
    <property type="entry name" value="YajQ-like_sf"/>
</dbReference>
<dbReference type="HAMAP" id="MF_00632">
    <property type="entry name" value="UPF0234"/>
    <property type="match status" value="1"/>
</dbReference>
<evidence type="ECO:0000313" key="6">
    <source>
        <dbReference type="Proteomes" id="UP000256650"/>
    </source>
</evidence>
<dbReference type="PANTHER" id="PTHR30476">
    <property type="entry name" value="UPF0234 PROTEIN YAJQ"/>
    <property type="match status" value="1"/>
</dbReference>
<dbReference type="InterPro" id="IPR007551">
    <property type="entry name" value="YajQ/Smlt4090-like"/>
</dbReference>
<dbReference type="InterPro" id="IPR035571">
    <property type="entry name" value="UPF0234-like_C"/>
</dbReference>
<protein>
    <recommendedName>
        <fullName evidence="3">Nucleotide-binding protein CQA43_01660</fullName>
    </recommendedName>
</protein>
<comment type="caution">
    <text evidence="5">The sequence shown here is derived from an EMBL/GenBank/DDBJ whole genome shotgun (WGS) entry which is preliminary data.</text>
</comment>
<dbReference type="RefSeq" id="WP_115550865.1">
    <property type="nucleotide sequence ID" value="NZ_CAPHNE010000221.1"/>
</dbReference>
<reference evidence="5 6" key="1">
    <citation type="submission" date="2018-04" db="EMBL/GenBank/DDBJ databases">
        <title>Novel Campyloabacter and Helicobacter Species and Strains.</title>
        <authorList>
            <person name="Mannion A.J."/>
            <person name="Shen Z."/>
            <person name="Fox J.G."/>
        </authorList>
    </citation>
    <scope>NUCLEOTIDE SEQUENCE [LARGE SCALE GENOMIC DNA]</scope>
    <source>
        <strain evidence="5 6">MIT 99-5101</strain>
    </source>
</reference>
<dbReference type="SUPFAM" id="SSF89963">
    <property type="entry name" value="YajQ-like"/>
    <property type="match status" value="2"/>
</dbReference>
<gene>
    <name evidence="5" type="ORF">CQA43_01660</name>
</gene>
<feature type="coiled-coil region" evidence="4">
    <location>
        <begin position="9"/>
        <end position="47"/>
    </location>
</feature>